<reference evidence="9" key="1">
    <citation type="journal article" date="2022" name="Int. J. Mol. Sci.">
        <title>Draft Genome of Tanacetum Coccineum: Genomic Comparison of Closely Related Tanacetum-Family Plants.</title>
        <authorList>
            <person name="Yamashiro T."/>
            <person name="Shiraishi A."/>
            <person name="Nakayama K."/>
            <person name="Satake H."/>
        </authorList>
    </citation>
    <scope>NUCLEOTIDE SEQUENCE</scope>
</reference>
<dbReference type="Proteomes" id="UP001151760">
    <property type="component" value="Unassembled WGS sequence"/>
</dbReference>
<keyword evidence="5" id="KW-0378">Hydrolase</keyword>
<gene>
    <name evidence="9" type="ORF">Tco_1121106</name>
</gene>
<evidence type="ECO:0000256" key="1">
    <source>
        <dbReference type="ARBA" id="ARBA00022679"/>
    </source>
</evidence>
<evidence type="ECO:0000256" key="2">
    <source>
        <dbReference type="ARBA" id="ARBA00022695"/>
    </source>
</evidence>
<dbReference type="Gene3D" id="3.10.20.370">
    <property type="match status" value="1"/>
</dbReference>
<keyword evidence="4" id="KW-0255">Endonuclease</keyword>
<protein>
    <submittedName>
        <fullName evidence="9">Reverse transcriptase domain-containing protein</fullName>
    </submittedName>
</protein>
<evidence type="ECO:0000256" key="4">
    <source>
        <dbReference type="ARBA" id="ARBA00022759"/>
    </source>
</evidence>
<evidence type="ECO:0000313" key="9">
    <source>
        <dbReference type="EMBL" id="GJU04676.1"/>
    </source>
</evidence>
<evidence type="ECO:0000256" key="7">
    <source>
        <dbReference type="SAM" id="MobiDB-lite"/>
    </source>
</evidence>
<keyword evidence="2" id="KW-0548">Nucleotidyltransferase</keyword>
<evidence type="ECO:0000256" key="6">
    <source>
        <dbReference type="ARBA" id="ARBA00022918"/>
    </source>
</evidence>
<dbReference type="PANTHER" id="PTHR34072">
    <property type="entry name" value="ENZYMATIC POLYPROTEIN-RELATED"/>
    <property type="match status" value="1"/>
</dbReference>
<sequence length="188" mass="21568">MCDASDYAVRAVLGQRKEKHFQPIHYASKTMSEAQENYTITEKELLDVVFAFKKFHQYLVLSKTIVSIYHSALRYVIRRALRTSQPITFRLENPDFRKLTKAEIRDLFHEEQLMTISDKGIISGMSPSYSNNVWTKSYEDVSLEMRQRKSFDNVIAARQEGITVSPQLQGKSSKPDSTGPISFAVHAN</sequence>
<feature type="domain" description="Reverse transcriptase RNase H-like" evidence="8">
    <location>
        <begin position="2"/>
        <end position="80"/>
    </location>
</feature>
<evidence type="ECO:0000256" key="5">
    <source>
        <dbReference type="ARBA" id="ARBA00022801"/>
    </source>
</evidence>
<evidence type="ECO:0000313" key="10">
    <source>
        <dbReference type="Proteomes" id="UP001151760"/>
    </source>
</evidence>
<keyword evidence="6 9" id="KW-0695">RNA-directed DNA polymerase</keyword>
<dbReference type="InterPro" id="IPR043502">
    <property type="entry name" value="DNA/RNA_pol_sf"/>
</dbReference>
<proteinExistence type="predicted"/>
<dbReference type="PANTHER" id="PTHR34072:SF44">
    <property type="entry name" value="RNA-DIRECTED DNA POLYMERASE"/>
    <property type="match status" value="1"/>
</dbReference>
<dbReference type="InterPro" id="IPR041373">
    <property type="entry name" value="RT_RNaseH"/>
</dbReference>
<comment type="caution">
    <text evidence="9">The sequence shown here is derived from an EMBL/GenBank/DDBJ whole genome shotgun (WGS) entry which is preliminary data.</text>
</comment>
<feature type="compositionally biased region" description="Polar residues" evidence="7">
    <location>
        <begin position="165"/>
        <end position="180"/>
    </location>
</feature>
<dbReference type="SUPFAM" id="SSF56672">
    <property type="entry name" value="DNA/RNA polymerases"/>
    <property type="match status" value="1"/>
</dbReference>
<dbReference type="Pfam" id="PF17917">
    <property type="entry name" value="RT_RNaseH"/>
    <property type="match status" value="1"/>
</dbReference>
<keyword evidence="1" id="KW-0808">Transferase</keyword>
<keyword evidence="3" id="KW-0540">Nuclease</keyword>
<name>A0ABQ5IWR2_9ASTR</name>
<organism evidence="9 10">
    <name type="scientific">Tanacetum coccineum</name>
    <dbReference type="NCBI Taxonomy" id="301880"/>
    <lineage>
        <taxon>Eukaryota</taxon>
        <taxon>Viridiplantae</taxon>
        <taxon>Streptophyta</taxon>
        <taxon>Embryophyta</taxon>
        <taxon>Tracheophyta</taxon>
        <taxon>Spermatophyta</taxon>
        <taxon>Magnoliopsida</taxon>
        <taxon>eudicotyledons</taxon>
        <taxon>Gunneridae</taxon>
        <taxon>Pentapetalae</taxon>
        <taxon>asterids</taxon>
        <taxon>campanulids</taxon>
        <taxon>Asterales</taxon>
        <taxon>Asteraceae</taxon>
        <taxon>Asteroideae</taxon>
        <taxon>Anthemideae</taxon>
        <taxon>Anthemidinae</taxon>
        <taxon>Tanacetum</taxon>
    </lineage>
</organism>
<evidence type="ECO:0000256" key="3">
    <source>
        <dbReference type="ARBA" id="ARBA00022722"/>
    </source>
</evidence>
<feature type="region of interest" description="Disordered" evidence="7">
    <location>
        <begin position="165"/>
        <end position="188"/>
    </location>
</feature>
<dbReference type="GO" id="GO:0003964">
    <property type="term" value="F:RNA-directed DNA polymerase activity"/>
    <property type="evidence" value="ECO:0007669"/>
    <property type="project" value="UniProtKB-KW"/>
</dbReference>
<evidence type="ECO:0000259" key="8">
    <source>
        <dbReference type="Pfam" id="PF17917"/>
    </source>
</evidence>
<dbReference type="EMBL" id="BQNB010021273">
    <property type="protein sequence ID" value="GJU04676.1"/>
    <property type="molecule type" value="Genomic_DNA"/>
</dbReference>
<reference evidence="9" key="2">
    <citation type="submission" date="2022-01" db="EMBL/GenBank/DDBJ databases">
        <authorList>
            <person name="Yamashiro T."/>
            <person name="Shiraishi A."/>
            <person name="Satake H."/>
            <person name="Nakayama K."/>
        </authorList>
    </citation>
    <scope>NUCLEOTIDE SEQUENCE</scope>
</reference>
<accession>A0ABQ5IWR2</accession>
<keyword evidence="10" id="KW-1185">Reference proteome</keyword>